<dbReference type="InterPro" id="IPR056884">
    <property type="entry name" value="NPHP3-like_N"/>
</dbReference>
<keyword evidence="5" id="KW-1185">Reference proteome</keyword>
<dbReference type="SUPFAM" id="SSF48403">
    <property type="entry name" value="Ankyrin repeat"/>
    <property type="match status" value="1"/>
</dbReference>
<keyword evidence="1" id="KW-0677">Repeat</keyword>
<evidence type="ECO:0000259" key="2">
    <source>
        <dbReference type="Pfam" id="PF17100"/>
    </source>
</evidence>
<evidence type="ECO:0000313" key="4">
    <source>
        <dbReference type="EMBL" id="KAK1761777.1"/>
    </source>
</evidence>
<gene>
    <name evidence="4" type="ORF">QBC33DRAFT_614675</name>
</gene>
<dbReference type="Gene3D" id="3.40.50.300">
    <property type="entry name" value="P-loop containing nucleotide triphosphate hydrolases"/>
    <property type="match status" value="1"/>
</dbReference>
<comment type="caution">
    <text evidence="4">The sequence shown here is derived from an EMBL/GenBank/DDBJ whole genome shotgun (WGS) entry which is preliminary data.</text>
</comment>
<protein>
    <recommendedName>
        <fullName evidence="6">NACHT domain-containing protein</fullName>
    </recommendedName>
</protein>
<feature type="domain" description="Nephrocystin 3-like N-terminal" evidence="3">
    <location>
        <begin position="323"/>
        <end position="491"/>
    </location>
</feature>
<name>A0AAJ0BPN2_9PEZI</name>
<dbReference type="PANTHER" id="PTHR10039">
    <property type="entry name" value="AMELOGENIN"/>
    <property type="match status" value="1"/>
</dbReference>
<dbReference type="Pfam" id="PF24883">
    <property type="entry name" value="NPHP3_N"/>
    <property type="match status" value="1"/>
</dbReference>
<dbReference type="Pfam" id="PF17100">
    <property type="entry name" value="NACHT_N"/>
    <property type="match status" value="1"/>
</dbReference>
<dbReference type="InterPro" id="IPR036770">
    <property type="entry name" value="Ankyrin_rpt-contain_sf"/>
</dbReference>
<evidence type="ECO:0000259" key="3">
    <source>
        <dbReference type="Pfam" id="PF24883"/>
    </source>
</evidence>
<dbReference type="SUPFAM" id="SSF52540">
    <property type="entry name" value="P-loop containing nucleoside triphosphate hydrolases"/>
    <property type="match status" value="1"/>
</dbReference>
<evidence type="ECO:0000313" key="5">
    <source>
        <dbReference type="Proteomes" id="UP001244011"/>
    </source>
</evidence>
<evidence type="ECO:0008006" key="6">
    <source>
        <dbReference type="Google" id="ProtNLM"/>
    </source>
</evidence>
<dbReference type="PANTHER" id="PTHR10039:SF16">
    <property type="entry name" value="GPI INOSITOL-DEACYLASE"/>
    <property type="match status" value="1"/>
</dbReference>
<reference evidence="4" key="1">
    <citation type="submission" date="2023-06" db="EMBL/GenBank/DDBJ databases">
        <title>Genome-scale phylogeny and comparative genomics of the fungal order Sordariales.</title>
        <authorList>
            <consortium name="Lawrence Berkeley National Laboratory"/>
            <person name="Hensen N."/>
            <person name="Bonometti L."/>
            <person name="Westerberg I."/>
            <person name="Brannstrom I.O."/>
            <person name="Guillou S."/>
            <person name="Cros-Aarteil S."/>
            <person name="Calhoun S."/>
            <person name="Haridas S."/>
            <person name="Kuo A."/>
            <person name="Mondo S."/>
            <person name="Pangilinan J."/>
            <person name="Riley R."/>
            <person name="Labutti K."/>
            <person name="Andreopoulos B."/>
            <person name="Lipzen A."/>
            <person name="Chen C."/>
            <person name="Yanf M."/>
            <person name="Daum C."/>
            <person name="Ng V."/>
            <person name="Clum A."/>
            <person name="Steindorff A."/>
            <person name="Ohm R."/>
            <person name="Martin F."/>
            <person name="Silar P."/>
            <person name="Natvig D."/>
            <person name="Lalanne C."/>
            <person name="Gautier V."/>
            <person name="Ament-Velasquez S.L."/>
            <person name="Kruys A."/>
            <person name="Hutchinson M.I."/>
            <person name="Powell A.J."/>
            <person name="Barry K."/>
            <person name="Miller A.N."/>
            <person name="Grigoriev I.V."/>
            <person name="Debuchy R."/>
            <person name="Gladieux P."/>
            <person name="Thoren M.H."/>
            <person name="Johannesson H."/>
        </authorList>
    </citation>
    <scope>NUCLEOTIDE SEQUENCE</scope>
    <source>
        <strain evidence="4">8032-3</strain>
    </source>
</reference>
<dbReference type="EMBL" id="MU839051">
    <property type="protein sequence ID" value="KAK1761777.1"/>
    <property type="molecule type" value="Genomic_DNA"/>
</dbReference>
<dbReference type="Gene3D" id="1.25.40.20">
    <property type="entry name" value="Ankyrin repeat-containing domain"/>
    <property type="match status" value="1"/>
</dbReference>
<sequence>MRRRARRLFTRLNSGKLHTRKSSTIRTTKHRKIVGAYDILLDRMARQGAGEAEDNWELQMTDIADDEDGRLDFESPGGGGDTTVKRRVGCEEEMRAIAVAKLGEMQRKEWVMQWNGHVFKIREQVTRIVRIMQHVSSLASQAASTNPQAGLALAGVCVLLPLIVNDTDERQAAIDGVEHVTRIVARFRTVEDDYVSGRYGKNEHFERALVALYRRVAFFYMKAACYFARSTPFRSIRGLVAADEWKPTLDSVKVTETECHSFVATLGWSKSLEKVDKVLEDLSRVEFKDLIKDIENWLIPNINVEGQHHAKQPKLASGYDKAGSWLLDMPEFKSWEGEEDAGQFWISGAVGTGKSSLVAIIVDRIRRMQQENVAFFYCIVDTPGTTEHDVVVTRILRGLLGQLAMSQDRKRIAEEIEVAFDQSAKPGALGRVPLSLDAAKVLLVKIINTRRSTTIIIDGLDEVPDSRHLLLVLKDIDKKVDAKRLRLLLASQSVVPISDYFPLAKVVVAGGQSSMTDMKSFIGRRVQQFNKDRPNILSSGLSEDIVETLSTKAEGMFKWAELSLKQVLDHDNTSTEIAEHWKSVKEQEFRGLLVDLVRTYDVIYKKSLPFGDQRHMVQRAAQRALLWVLGAERGLRRKEYLALQKGETNEASAAKTDKICQNFIHLSEDGEIAASHSSVWDYISLKVTDQVDKFVNFAESENNPDAIREIILDCLKIIIDSDGSSSGDEPEDQLSEKSPNPLLHYACHHWPNHLGPCIRSGRDSSNLLKQAVALFDPTNVNALRRWIEVYDPDWDSQNMSKLKPPDPLYYAVWTEGDDIVRFVLDNSESSSWTGGPLGKALQLACYLGKTSTVREILRKVSVNEADDQREVVDLLINEYEANVNASSAAFGNAVQIALALRDQGLLESLVNHGAQYNPTDCRGMIWANVWRQIRESGWSEPNKLLRKWVKDITTIPQLPTALDSRLQILHTCIVYQHRAAKQIGREEPASPPNPEAATLMDRLSVVTKHICTADLSTSGYIPIVLTWVLLFRLMEFSQLNNSIEVYEIVHRHEIFIQEFGESLQDNPTLHAVLTQLFALAVRVLTTTAIRIIGLKGLSIEAEALEESAKETAAKRLLSLHNERTLSAMNKMANDISEMKQQISQLVGAVQMLVALQRKSDDTDAQAYWQHDSS</sequence>
<dbReference type="InterPro" id="IPR027417">
    <property type="entry name" value="P-loop_NTPase"/>
</dbReference>
<dbReference type="RefSeq" id="XP_060277990.1">
    <property type="nucleotide sequence ID" value="XM_060432602.1"/>
</dbReference>
<evidence type="ECO:0000256" key="1">
    <source>
        <dbReference type="ARBA" id="ARBA00022737"/>
    </source>
</evidence>
<organism evidence="4 5">
    <name type="scientific">Phialemonium atrogriseum</name>
    <dbReference type="NCBI Taxonomy" id="1093897"/>
    <lineage>
        <taxon>Eukaryota</taxon>
        <taxon>Fungi</taxon>
        <taxon>Dikarya</taxon>
        <taxon>Ascomycota</taxon>
        <taxon>Pezizomycotina</taxon>
        <taxon>Sordariomycetes</taxon>
        <taxon>Sordariomycetidae</taxon>
        <taxon>Cephalothecales</taxon>
        <taxon>Cephalothecaceae</taxon>
        <taxon>Phialemonium</taxon>
    </lineage>
</organism>
<dbReference type="GeneID" id="85315789"/>
<dbReference type="AlphaFoldDB" id="A0AAJ0BPN2"/>
<proteinExistence type="predicted"/>
<dbReference type="InterPro" id="IPR031359">
    <property type="entry name" value="NACHT_N"/>
</dbReference>
<accession>A0AAJ0BPN2</accession>
<dbReference type="Proteomes" id="UP001244011">
    <property type="component" value="Unassembled WGS sequence"/>
</dbReference>
<feature type="domain" description="NWD NACHT-NTPase N-terminal" evidence="2">
    <location>
        <begin position="92"/>
        <end position="258"/>
    </location>
</feature>